<evidence type="ECO:0000256" key="4">
    <source>
        <dbReference type="ARBA" id="ARBA00022454"/>
    </source>
</evidence>
<keyword evidence="5" id="KW-0539">Nucleus</keyword>
<evidence type="ECO:0000256" key="5">
    <source>
        <dbReference type="ARBA" id="ARBA00023242"/>
    </source>
</evidence>
<evidence type="ECO:0000256" key="2">
    <source>
        <dbReference type="ARBA" id="ARBA00004584"/>
    </source>
</evidence>
<evidence type="ECO:0000313" key="8">
    <source>
        <dbReference type="EMBL" id="KAG2220959.1"/>
    </source>
</evidence>
<dbReference type="Proteomes" id="UP000646827">
    <property type="component" value="Unassembled WGS sequence"/>
</dbReference>
<comment type="caution">
    <text evidence="8">The sequence shown here is derived from an EMBL/GenBank/DDBJ whole genome shotgun (WGS) entry which is preliminary data.</text>
</comment>
<keyword evidence="7" id="KW-0175">Coiled coil</keyword>
<evidence type="ECO:0000256" key="1">
    <source>
        <dbReference type="ARBA" id="ARBA00004123"/>
    </source>
</evidence>
<dbReference type="AlphaFoldDB" id="A0A8H7VNB5"/>
<protein>
    <submittedName>
        <fullName evidence="8">Uncharacterized protein</fullName>
    </submittedName>
</protein>
<proteinExistence type="inferred from homology"/>
<evidence type="ECO:0000256" key="3">
    <source>
        <dbReference type="ARBA" id="ARBA00007321"/>
    </source>
</evidence>
<comment type="similarity">
    <text evidence="3">Belongs to the CENP-O/MCM21 family.</text>
</comment>
<dbReference type="Pfam" id="PF09496">
    <property type="entry name" value="CENP-O"/>
    <property type="match status" value="1"/>
</dbReference>
<comment type="subcellular location">
    <subcellularLocation>
        <location evidence="2">Chromosome</location>
        <location evidence="2">Centromere</location>
    </subcellularLocation>
    <subcellularLocation>
        <location evidence="1">Nucleus</location>
    </subcellularLocation>
</comment>
<sequence length="184" mass="22278">MELDSNLFLPTRQDQLKAQVTELRKRLLKANEEKEKLKREIMEEDIAYIATTKFSEEIRDTTREKASELKDKQQKILDQLMETVEARCVQELIGYYRLSGRTTFTFQNYRGIRLETFYRQTYYEPYYLLFLPKQPSIHYSPYDFTNYILSKNTLPNFIPLKKITNELFPWDMDLMLEEENNMKH</sequence>
<dbReference type="EMBL" id="JAEPRB010000123">
    <property type="protein sequence ID" value="KAG2220959.1"/>
    <property type="molecule type" value="Genomic_DNA"/>
</dbReference>
<evidence type="ECO:0000256" key="6">
    <source>
        <dbReference type="ARBA" id="ARBA00023328"/>
    </source>
</evidence>
<reference evidence="8 9" key="1">
    <citation type="submission" date="2020-12" db="EMBL/GenBank/DDBJ databases">
        <title>Metabolic potential, ecology and presence of endohyphal bacteria is reflected in genomic diversity of Mucoromycotina.</title>
        <authorList>
            <person name="Muszewska A."/>
            <person name="Okrasinska A."/>
            <person name="Steczkiewicz K."/>
            <person name="Drgas O."/>
            <person name="Orlowska M."/>
            <person name="Perlinska-Lenart U."/>
            <person name="Aleksandrzak-Piekarczyk T."/>
            <person name="Szatraj K."/>
            <person name="Zielenkiewicz U."/>
            <person name="Pilsyk S."/>
            <person name="Malc E."/>
            <person name="Mieczkowski P."/>
            <person name="Kruszewska J.S."/>
            <person name="Biernat P."/>
            <person name="Pawlowska J."/>
        </authorList>
    </citation>
    <scope>NUCLEOTIDE SEQUENCE [LARGE SCALE GENOMIC DNA]</scope>
    <source>
        <strain evidence="8 9">CBS 142.35</strain>
    </source>
</reference>
<dbReference type="GO" id="GO:0000776">
    <property type="term" value="C:kinetochore"/>
    <property type="evidence" value="ECO:0007669"/>
    <property type="project" value="InterPro"/>
</dbReference>
<keyword evidence="4" id="KW-0158">Chromosome</keyword>
<dbReference type="InterPro" id="IPR018464">
    <property type="entry name" value="CENP-O"/>
</dbReference>
<dbReference type="GO" id="GO:0005634">
    <property type="term" value="C:nucleus"/>
    <property type="evidence" value="ECO:0007669"/>
    <property type="project" value="UniProtKB-SubCell"/>
</dbReference>
<keyword evidence="9" id="KW-1185">Reference proteome</keyword>
<evidence type="ECO:0000313" key="9">
    <source>
        <dbReference type="Proteomes" id="UP000646827"/>
    </source>
</evidence>
<gene>
    <name evidence="8" type="ORF">INT45_006492</name>
</gene>
<feature type="coiled-coil region" evidence="7">
    <location>
        <begin position="13"/>
        <end position="83"/>
    </location>
</feature>
<keyword evidence="6" id="KW-0137">Centromere</keyword>
<name>A0A8H7VNB5_9FUNG</name>
<organism evidence="8 9">
    <name type="scientific">Circinella minor</name>
    <dbReference type="NCBI Taxonomy" id="1195481"/>
    <lineage>
        <taxon>Eukaryota</taxon>
        <taxon>Fungi</taxon>
        <taxon>Fungi incertae sedis</taxon>
        <taxon>Mucoromycota</taxon>
        <taxon>Mucoromycotina</taxon>
        <taxon>Mucoromycetes</taxon>
        <taxon>Mucorales</taxon>
        <taxon>Lichtheimiaceae</taxon>
        <taxon>Circinella</taxon>
    </lineage>
</organism>
<evidence type="ECO:0000256" key="7">
    <source>
        <dbReference type="SAM" id="Coils"/>
    </source>
</evidence>
<accession>A0A8H7VNB5</accession>
<dbReference type="OrthoDB" id="10050372at2759"/>